<dbReference type="InterPro" id="IPR009835">
    <property type="entry name" value="SrtB"/>
</dbReference>
<proteinExistence type="predicted"/>
<keyword evidence="1 3" id="KW-0378">Hydrolase</keyword>
<evidence type="ECO:0000313" key="4">
    <source>
        <dbReference type="Proteomes" id="UP001490816"/>
    </source>
</evidence>
<comment type="caution">
    <text evidence="3">The sequence shown here is derived from an EMBL/GenBank/DDBJ whole genome shotgun (WGS) entry which is preliminary data.</text>
</comment>
<keyword evidence="2" id="KW-1133">Transmembrane helix</keyword>
<sequence>MMNNQTIERGIDMDVEIFSLTGKNSADLSQTSGEIAKKLEQNGFSVTKVKSVSPSYSKIISALNELAKSEKAPDQVVIAEALTTKDSTSFRKKFAEVVAASEKYENTPVPKDYWRKRNLDFLDAKKRKVDKEEMEQLEDKYRMFRKKSRIFSLKDMGNGYRGYCFMYRGIQVAVLPKSALAGKNPEDMVCLACIRAKSNFENSAIDYPNGFSDKEFVPAKTGFVNNFIPMRGDGSKEVTRKCVVIVSFLVFLTALSLLFYNMIYLSLRNAELNGEIQRIAHSVDDGETTPEKKKDDTINWDKLLKINDEIVGWIQMKDTHIDYPVLWHKADSTPQQYYLNHNYKNEWDGFGSVFVDYRSTKGTDGKNLVLHSHHIQDGSMFGDLMKFGGTTGDLDFYKEVPTFRFDTPKGKGTYKIISVFKTNTLTAHGDFFNYMISDFENDKDFMNYVYNVRVRSLFNCPVDVNEDDELVTLSTCSYEFSNFRTVIVARKVRAGESTKVDVSKASLNKNAVWPQVYYSSYGGTRPTVTDFDTAYKKGQITWYDGDYSFKNQKVTKKTEATTATDTKGQVVTQKPQPTTKAKVYCNVTFLNYDGSALSTQKVEYGKSAVVPKTVPKKPSDEYYTYTFEGWDTTYDYTKVTANLSIAPKFKATLKPEYANAQ</sequence>
<name>A0ABV1FDK5_9FIRM</name>
<dbReference type="Gene3D" id="2.40.260.10">
    <property type="entry name" value="Sortase"/>
    <property type="match status" value="1"/>
</dbReference>
<dbReference type="EC" id="3.4.22.71" evidence="3"/>
<dbReference type="InterPro" id="IPR005754">
    <property type="entry name" value="Sortase"/>
</dbReference>
<feature type="transmembrane region" description="Helical" evidence="2">
    <location>
        <begin position="242"/>
        <end position="263"/>
    </location>
</feature>
<dbReference type="RefSeq" id="WP_367286118.1">
    <property type="nucleotide sequence ID" value="NZ_JBBMEZ010000024.1"/>
</dbReference>
<dbReference type="GO" id="GO:0016787">
    <property type="term" value="F:hydrolase activity"/>
    <property type="evidence" value="ECO:0007669"/>
    <property type="project" value="UniProtKB-KW"/>
</dbReference>
<protein>
    <submittedName>
        <fullName evidence="3">Class B sortase</fullName>
        <ecNumber evidence="3">3.4.22.71</ecNumber>
    </submittedName>
</protein>
<dbReference type="InterPro" id="IPR023365">
    <property type="entry name" value="Sortase_dom-sf"/>
</dbReference>
<dbReference type="SUPFAM" id="SSF63817">
    <property type="entry name" value="Sortase"/>
    <property type="match status" value="1"/>
</dbReference>
<dbReference type="Pfam" id="PF04203">
    <property type="entry name" value="Sortase"/>
    <property type="match status" value="1"/>
</dbReference>
<reference evidence="3 4" key="1">
    <citation type="submission" date="2024-03" db="EMBL/GenBank/DDBJ databases">
        <title>Human intestinal bacterial collection.</title>
        <authorList>
            <person name="Pauvert C."/>
            <person name="Hitch T.C.A."/>
            <person name="Clavel T."/>
        </authorList>
    </citation>
    <scope>NUCLEOTIDE SEQUENCE [LARGE SCALE GENOMIC DNA]</scope>
    <source>
        <strain evidence="3 4">CLA-JM-H38</strain>
    </source>
</reference>
<accession>A0ABV1FDK5</accession>
<dbReference type="NCBIfam" id="TIGR03064">
    <property type="entry name" value="sortase_srtB"/>
    <property type="match status" value="1"/>
</dbReference>
<evidence type="ECO:0000256" key="1">
    <source>
        <dbReference type="ARBA" id="ARBA00022801"/>
    </source>
</evidence>
<keyword evidence="2" id="KW-0472">Membrane</keyword>
<dbReference type="CDD" id="cd05826">
    <property type="entry name" value="Sortase_B"/>
    <property type="match status" value="1"/>
</dbReference>
<evidence type="ECO:0000313" key="3">
    <source>
        <dbReference type="EMBL" id="MEQ2470387.1"/>
    </source>
</evidence>
<organism evidence="3 4">
    <name type="scientific">Ruminococcoides intestinale</name>
    <dbReference type="NCBI Taxonomy" id="3133162"/>
    <lineage>
        <taxon>Bacteria</taxon>
        <taxon>Bacillati</taxon>
        <taxon>Bacillota</taxon>
        <taxon>Clostridia</taxon>
        <taxon>Eubacteriales</taxon>
        <taxon>Oscillospiraceae</taxon>
        <taxon>Ruminococcoides</taxon>
    </lineage>
</organism>
<dbReference type="Proteomes" id="UP001490816">
    <property type="component" value="Unassembled WGS sequence"/>
</dbReference>
<keyword evidence="2" id="KW-0812">Transmembrane</keyword>
<gene>
    <name evidence="3" type="primary">srtB</name>
    <name evidence="3" type="ORF">WMO39_08640</name>
</gene>
<dbReference type="EMBL" id="JBBMEZ010000024">
    <property type="protein sequence ID" value="MEQ2470387.1"/>
    <property type="molecule type" value="Genomic_DNA"/>
</dbReference>
<keyword evidence="4" id="KW-1185">Reference proteome</keyword>
<evidence type="ECO:0000256" key="2">
    <source>
        <dbReference type="SAM" id="Phobius"/>
    </source>
</evidence>